<dbReference type="PATRIC" id="fig|1123269.5.peg.620"/>
<keyword evidence="1" id="KW-1133">Transmembrane helix</keyword>
<dbReference type="KEGG" id="ssan:NX02_03190"/>
<evidence type="ECO:0000256" key="1">
    <source>
        <dbReference type="SAM" id="Phobius"/>
    </source>
</evidence>
<accession>W0A7D6</accession>
<keyword evidence="1" id="KW-0812">Transmembrane</keyword>
<proteinExistence type="predicted"/>
<dbReference type="Pfam" id="PF13676">
    <property type="entry name" value="TIR_2"/>
    <property type="match status" value="1"/>
</dbReference>
<dbReference type="InterPro" id="IPR011990">
    <property type="entry name" value="TPR-like_helical_dom_sf"/>
</dbReference>
<evidence type="ECO:0000313" key="3">
    <source>
        <dbReference type="EMBL" id="AHE52392.1"/>
    </source>
</evidence>
<dbReference type="GO" id="GO:0007165">
    <property type="term" value="P:signal transduction"/>
    <property type="evidence" value="ECO:0007669"/>
    <property type="project" value="InterPro"/>
</dbReference>
<protein>
    <recommendedName>
        <fullName evidence="2">TIR domain-containing protein</fullName>
    </recommendedName>
</protein>
<dbReference type="InterPro" id="IPR000157">
    <property type="entry name" value="TIR_dom"/>
</dbReference>
<gene>
    <name evidence="3" type="ORF">NX02_03190</name>
</gene>
<dbReference type="Proteomes" id="UP000018851">
    <property type="component" value="Chromosome"/>
</dbReference>
<dbReference type="AlphaFoldDB" id="W0A7D6"/>
<feature type="transmembrane region" description="Helical" evidence="1">
    <location>
        <begin position="181"/>
        <end position="203"/>
    </location>
</feature>
<dbReference type="STRING" id="1123269.NX02_03190"/>
<dbReference type="InterPro" id="IPR035897">
    <property type="entry name" value="Toll_tir_struct_dom_sf"/>
</dbReference>
<dbReference type="SUPFAM" id="SSF52200">
    <property type="entry name" value="Toll/Interleukin receptor TIR domain"/>
    <property type="match status" value="1"/>
</dbReference>
<reference evidence="3 4" key="1">
    <citation type="submission" date="2013-07" db="EMBL/GenBank/DDBJ databases">
        <title>Completed genome of Sphingomonas sanxanigenens NX02.</title>
        <authorList>
            <person name="Ma T."/>
            <person name="Huang H."/>
            <person name="Wu M."/>
            <person name="Li X."/>
            <person name="Li G."/>
        </authorList>
    </citation>
    <scope>NUCLEOTIDE SEQUENCE [LARGE SCALE GENOMIC DNA]</scope>
    <source>
        <strain evidence="3 4">NX02</strain>
    </source>
</reference>
<organism evidence="3 4">
    <name type="scientific">Sphingomonas sanxanigenens DSM 19645 = NX02</name>
    <dbReference type="NCBI Taxonomy" id="1123269"/>
    <lineage>
        <taxon>Bacteria</taxon>
        <taxon>Pseudomonadati</taxon>
        <taxon>Pseudomonadota</taxon>
        <taxon>Alphaproteobacteria</taxon>
        <taxon>Sphingomonadales</taxon>
        <taxon>Sphingomonadaceae</taxon>
        <taxon>Sphingomonas</taxon>
    </lineage>
</organism>
<dbReference type="Gene3D" id="1.25.40.10">
    <property type="entry name" value="Tetratricopeptide repeat domain"/>
    <property type="match status" value="1"/>
</dbReference>
<dbReference type="RefSeq" id="WP_025290707.1">
    <property type="nucleotide sequence ID" value="NZ_CP006644.1"/>
</dbReference>
<sequence length="528" mass="58002">MDASRAVIGTRYRAFLSYSHRDARFAARLHRRLETWRIPRAIVGRPTALGPLPPTLAPIFRDREELPAAADLSEEVGRALTQAASLIILCSPAAAQSRWVRREIEMFQEVAPGRPILAALVPGADPSCLADLFGDGEPIAADFNPAGDGARYGLLKLVAGIAGVPLDALVRRDAQRRLRRVIAVTLLALLGMLIFAAVAVVAFDAKRQASAERDRAEGLVEFMLTDLRGKLEGVGRLDVLGTVNDRAHAYYAAQDLDALPVDSIERRARLLHLMGADEDRAGHLDRAVPKWREAHRATAALLARAPDDRDRIFGHAQSEFWLGFAALQRSDLRTARAYFEAYRRLAQRLVAIDPANPTYRQEAAYADGNLCTLSHEDKKAAAQARVAICRSALELMQDAARRTPADKVDPVMVQVGNYHAWLAGALLMAGDPKEAEAHYLAQAQITDRLLADDPRNMDLREIAVVTAFSVARIEAQTGRAAEARARLLRARTVITEMRAFDPANAIWANRGKHVERLLSDLTTKGTIE</sequence>
<dbReference type="eggNOG" id="COG0457">
    <property type="taxonomic scope" value="Bacteria"/>
</dbReference>
<dbReference type="Gene3D" id="3.40.50.10140">
    <property type="entry name" value="Toll/interleukin-1 receptor homology (TIR) domain"/>
    <property type="match status" value="1"/>
</dbReference>
<evidence type="ECO:0000259" key="2">
    <source>
        <dbReference type="Pfam" id="PF13676"/>
    </source>
</evidence>
<name>W0A7D6_9SPHN</name>
<keyword evidence="4" id="KW-1185">Reference proteome</keyword>
<evidence type="ECO:0000313" key="4">
    <source>
        <dbReference type="Proteomes" id="UP000018851"/>
    </source>
</evidence>
<dbReference type="HOGENOM" id="CLU_025375_0_0_5"/>
<dbReference type="OrthoDB" id="7308181at2"/>
<keyword evidence="1" id="KW-0472">Membrane</keyword>
<dbReference type="EMBL" id="CP006644">
    <property type="protein sequence ID" value="AHE52392.1"/>
    <property type="molecule type" value="Genomic_DNA"/>
</dbReference>
<feature type="domain" description="TIR" evidence="2">
    <location>
        <begin position="15"/>
        <end position="126"/>
    </location>
</feature>